<proteinExistence type="predicted"/>
<feature type="signal peptide" evidence="1">
    <location>
        <begin position="1"/>
        <end position="21"/>
    </location>
</feature>
<sequence>MFKIFALSCFVLLSHLPSSQGSPSPRTPARVGSALLPRTTPYFPDTPPSCPICAQNYDSINSCAQACPVFQNFSSVIFNPGPFIDTIKCACTDTFQAAFPQCVDCFGRTNQTGWLETDNLPAVVQGIRNVCAIASTLIGQAASADGEVPTTTAAPAPTVASMGDRTFYRANSLGVVWIATFVAICSGGLIAF</sequence>
<dbReference type="EMBL" id="ML170160">
    <property type="protein sequence ID" value="TDL26800.1"/>
    <property type="molecule type" value="Genomic_DNA"/>
</dbReference>
<feature type="chain" id="PRO_5021348535" description="Extracellular membrane protein CFEM domain-containing protein" evidence="1">
    <location>
        <begin position="22"/>
        <end position="192"/>
    </location>
</feature>
<dbReference type="OrthoDB" id="3361196at2759"/>
<organism evidence="2 3">
    <name type="scientific">Rickenella mellea</name>
    <dbReference type="NCBI Taxonomy" id="50990"/>
    <lineage>
        <taxon>Eukaryota</taxon>
        <taxon>Fungi</taxon>
        <taxon>Dikarya</taxon>
        <taxon>Basidiomycota</taxon>
        <taxon>Agaricomycotina</taxon>
        <taxon>Agaricomycetes</taxon>
        <taxon>Hymenochaetales</taxon>
        <taxon>Rickenellaceae</taxon>
        <taxon>Rickenella</taxon>
    </lineage>
</organism>
<dbReference type="STRING" id="50990.A0A4Y7QIR9"/>
<evidence type="ECO:0000313" key="2">
    <source>
        <dbReference type="EMBL" id="TDL26800.1"/>
    </source>
</evidence>
<evidence type="ECO:0000313" key="3">
    <source>
        <dbReference type="Proteomes" id="UP000294933"/>
    </source>
</evidence>
<dbReference type="AlphaFoldDB" id="A0A4Y7QIR9"/>
<gene>
    <name evidence="2" type="ORF">BD410DRAFT_715072</name>
</gene>
<dbReference type="Proteomes" id="UP000294933">
    <property type="component" value="Unassembled WGS sequence"/>
</dbReference>
<evidence type="ECO:0008006" key="4">
    <source>
        <dbReference type="Google" id="ProtNLM"/>
    </source>
</evidence>
<reference evidence="2 3" key="1">
    <citation type="submission" date="2018-06" db="EMBL/GenBank/DDBJ databases">
        <title>A transcriptomic atlas of mushroom development highlights an independent origin of complex multicellularity.</title>
        <authorList>
            <consortium name="DOE Joint Genome Institute"/>
            <person name="Krizsan K."/>
            <person name="Almasi E."/>
            <person name="Merenyi Z."/>
            <person name="Sahu N."/>
            <person name="Viragh M."/>
            <person name="Koszo T."/>
            <person name="Mondo S."/>
            <person name="Kiss B."/>
            <person name="Balint B."/>
            <person name="Kues U."/>
            <person name="Barry K."/>
            <person name="Hegedus J.C."/>
            <person name="Henrissat B."/>
            <person name="Johnson J."/>
            <person name="Lipzen A."/>
            <person name="Ohm R."/>
            <person name="Nagy I."/>
            <person name="Pangilinan J."/>
            <person name="Yan J."/>
            <person name="Xiong Y."/>
            <person name="Grigoriev I.V."/>
            <person name="Hibbett D.S."/>
            <person name="Nagy L.G."/>
        </authorList>
    </citation>
    <scope>NUCLEOTIDE SEQUENCE [LARGE SCALE GENOMIC DNA]</scope>
    <source>
        <strain evidence="2 3">SZMC22713</strain>
    </source>
</reference>
<accession>A0A4Y7QIR9</accession>
<keyword evidence="3" id="KW-1185">Reference proteome</keyword>
<name>A0A4Y7QIR9_9AGAM</name>
<protein>
    <recommendedName>
        <fullName evidence="4">Extracellular membrane protein CFEM domain-containing protein</fullName>
    </recommendedName>
</protein>
<keyword evidence="1" id="KW-0732">Signal</keyword>
<dbReference type="VEuPathDB" id="FungiDB:BD410DRAFT_715072"/>
<evidence type="ECO:0000256" key="1">
    <source>
        <dbReference type="SAM" id="SignalP"/>
    </source>
</evidence>